<dbReference type="EMBL" id="SJPV01000003">
    <property type="protein sequence ID" value="TWU39232.1"/>
    <property type="molecule type" value="Genomic_DNA"/>
</dbReference>
<evidence type="ECO:0000313" key="2">
    <source>
        <dbReference type="Proteomes" id="UP000319143"/>
    </source>
</evidence>
<sequence length="161" mass="17636">MQKRRKMMLPIQILLQPERVRPDASSVRVGSSGSGIRFVGEVASLIRPRSRPNIASADGRIGTLFVFPARLPSGRCSLAMEFGGKFPLCSGFFGEDLCEKHVFRYPIDLGGTRRRSTSNPYTIEPFPDAVLSKATFCGAAAMEEVIYVTPITKKRAGLPSN</sequence>
<keyword evidence="2" id="KW-1185">Reference proteome</keyword>
<dbReference type="Proteomes" id="UP000319143">
    <property type="component" value="Unassembled WGS sequence"/>
</dbReference>
<proteinExistence type="predicted"/>
<name>A0A5C6DRF1_9BACT</name>
<dbReference type="AlphaFoldDB" id="A0A5C6DRF1"/>
<comment type="caution">
    <text evidence="1">The sequence shown here is derived from an EMBL/GenBank/DDBJ whole genome shotgun (WGS) entry which is preliminary data.</text>
</comment>
<reference evidence="1 2" key="1">
    <citation type="submission" date="2019-02" db="EMBL/GenBank/DDBJ databases">
        <title>Deep-cultivation of Planctomycetes and their phenomic and genomic characterization uncovers novel biology.</title>
        <authorList>
            <person name="Wiegand S."/>
            <person name="Jogler M."/>
            <person name="Boedeker C."/>
            <person name="Pinto D."/>
            <person name="Vollmers J."/>
            <person name="Rivas-Marin E."/>
            <person name="Kohn T."/>
            <person name="Peeters S.H."/>
            <person name="Heuer A."/>
            <person name="Rast P."/>
            <person name="Oberbeckmann S."/>
            <person name="Bunk B."/>
            <person name="Jeske O."/>
            <person name="Meyerdierks A."/>
            <person name="Storesund J.E."/>
            <person name="Kallscheuer N."/>
            <person name="Luecker S."/>
            <person name="Lage O.M."/>
            <person name="Pohl T."/>
            <person name="Merkel B.J."/>
            <person name="Hornburger P."/>
            <person name="Mueller R.-W."/>
            <person name="Bruemmer F."/>
            <person name="Labrenz M."/>
            <person name="Spormann A.M."/>
            <person name="Op Den Camp H."/>
            <person name="Overmann J."/>
            <person name="Amann R."/>
            <person name="Jetten M.S.M."/>
            <person name="Mascher T."/>
            <person name="Medema M.H."/>
            <person name="Devos D.P."/>
            <person name="Kaster A.-K."/>
            <person name="Ovreas L."/>
            <person name="Rohde M."/>
            <person name="Galperin M.Y."/>
            <person name="Jogler C."/>
        </authorList>
    </citation>
    <scope>NUCLEOTIDE SEQUENCE [LARGE SCALE GENOMIC DNA]</scope>
    <source>
        <strain evidence="1 2">Poly41</strain>
    </source>
</reference>
<evidence type="ECO:0000313" key="1">
    <source>
        <dbReference type="EMBL" id="TWU39232.1"/>
    </source>
</evidence>
<protein>
    <submittedName>
        <fullName evidence="1">Uncharacterized protein</fullName>
    </submittedName>
</protein>
<accession>A0A5C6DRF1</accession>
<gene>
    <name evidence="1" type="ORF">Poly41_20540</name>
</gene>
<organism evidence="1 2">
    <name type="scientific">Novipirellula artificiosorum</name>
    <dbReference type="NCBI Taxonomy" id="2528016"/>
    <lineage>
        <taxon>Bacteria</taxon>
        <taxon>Pseudomonadati</taxon>
        <taxon>Planctomycetota</taxon>
        <taxon>Planctomycetia</taxon>
        <taxon>Pirellulales</taxon>
        <taxon>Pirellulaceae</taxon>
        <taxon>Novipirellula</taxon>
    </lineage>
</organism>